<dbReference type="InterPro" id="IPR025657">
    <property type="entry name" value="RadC_JAB"/>
</dbReference>
<name>A0A284VMD3_9EURY</name>
<keyword evidence="2" id="KW-0479">Metal-binding</keyword>
<dbReference type="AlphaFoldDB" id="A0A284VMD3"/>
<dbReference type="GO" id="GO:0008237">
    <property type="term" value="F:metallopeptidase activity"/>
    <property type="evidence" value="ECO:0007669"/>
    <property type="project" value="UniProtKB-KW"/>
</dbReference>
<dbReference type="InterPro" id="IPR037518">
    <property type="entry name" value="MPN"/>
</dbReference>
<evidence type="ECO:0000256" key="4">
    <source>
        <dbReference type="ARBA" id="ARBA00022833"/>
    </source>
</evidence>
<dbReference type="Proteomes" id="UP000218615">
    <property type="component" value="Unassembled WGS sequence"/>
</dbReference>
<dbReference type="PANTHER" id="PTHR30471:SF3">
    <property type="entry name" value="UPF0758 PROTEIN YEES-RELATED"/>
    <property type="match status" value="1"/>
</dbReference>
<dbReference type="InterPro" id="IPR020891">
    <property type="entry name" value="UPF0758_CS"/>
</dbReference>
<protein>
    <recommendedName>
        <fullName evidence="7">MPN domain-containing protein</fullName>
    </recommendedName>
</protein>
<sequence length="368" mass="41757">MKCEGYATDAYGICEGEATKRVLIGTLPFHLCEKCYGRLRKDLGVRKGVRKNPTLIIARDGSIHRKVRGKKAVPVHAGMKPEYIPHTRDCLRTGSDPYCIACAAIRQKASLSNPRVFIENPTKEEIQEIADHFQCPVVRIKRARKNPVIYGEAGDTGNMILRDKQKTLEELLGKEGYEKEKREFEERVAKSQSDPERLADLDRQEREYKKLLEEQQKELEKQTKHSKDLPYTFRIEQVIMRKKPNVKINSPEDVVRLMKNMEDHDREHAEIIHLDTKNQVVGIENISTGSINASIVHPRETVKGAVLNNSAHVIFVHNHPSGNPEPSKEDMDLTKRLKDAFGLLGIDLLDSMIIGKDGSVSLKERGVV</sequence>
<feature type="coiled-coil region" evidence="6">
    <location>
        <begin position="174"/>
        <end position="229"/>
    </location>
</feature>
<dbReference type="InterPro" id="IPR001405">
    <property type="entry name" value="UPF0758"/>
</dbReference>
<evidence type="ECO:0000256" key="2">
    <source>
        <dbReference type="ARBA" id="ARBA00022723"/>
    </source>
</evidence>
<keyword evidence="9" id="KW-1185">Reference proteome</keyword>
<keyword evidence="5" id="KW-0482">Metalloprotease</keyword>
<keyword evidence="6" id="KW-0175">Coiled coil</keyword>
<dbReference type="Pfam" id="PF04002">
    <property type="entry name" value="RadC"/>
    <property type="match status" value="1"/>
</dbReference>
<dbReference type="PROSITE" id="PS01302">
    <property type="entry name" value="UPF0758"/>
    <property type="match status" value="1"/>
</dbReference>
<keyword evidence="3" id="KW-0378">Hydrolase</keyword>
<dbReference type="PROSITE" id="PS50249">
    <property type="entry name" value="MPN"/>
    <property type="match status" value="1"/>
</dbReference>
<dbReference type="CDD" id="cd08071">
    <property type="entry name" value="MPN_DUF2466"/>
    <property type="match status" value="1"/>
</dbReference>
<gene>
    <name evidence="8" type="ORF">MNV_180040</name>
</gene>
<keyword evidence="1" id="KW-0645">Protease</keyword>
<accession>A0A284VMD3</accession>
<evidence type="ECO:0000313" key="8">
    <source>
        <dbReference type="EMBL" id="SNQ60408.1"/>
    </source>
</evidence>
<organism evidence="8 9">
    <name type="scientific">Candidatus Methanoperedens nitratireducens</name>
    <dbReference type="NCBI Taxonomy" id="1392998"/>
    <lineage>
        <taxon>Archaea</taxon>
        <taxon>Methanobacteriati</taxon>
        <taxon>Methanobacteriota</taxon>
        <taxon>Stenosarchaea group</taxon>
        <taxon>Methanomicrobia</taxon>
        <taxon>Methanosarcinales</taxon>
        <taxon>ANME-2 cluster</taxon>
        <taxon>Candidatus Methanoperedentaceae</taxon>
        <taxon>Candidatus Methanoperedens</taxon>
    </lineage>
</organism>
<dbReference type="EMBL" id="FZMP01000090">
    <property type="protein sequence ID" value="SNQ60408.1"/>
    <property type="molecule type" value="Genomic_DNA"/>
</dbReference>
<evidence type="ECO:0000259" key="7">
    <source>
        <dbReference type="PROSITE" id="PS50249"/>
    </source>
</evidence>
<proteinExistence type="predicted"/>
<dbReference type="RefSeq" id="WP_096204752.1">
    <property type="nucleotide sequence ID" value="NZ_FZMP01000090.1"/>
</dbReference>
<dbReference type="Gene3D" id="3.40.140.10">
    <property type="entry name" value="Cytidine Deaminase, domain 2"/>
    <property type="match status" value="1"/>
</dbReference>
<reference evidence="9" key="1">
    <citation type="submission" date="2017-06" db="EMBL/GenBank/DDBJ databases">
        <authorList>
            <person name="Cremers G."/>
        </authorList>
    </citation>
    <scope>NUCLEOTIDE SEQUENCE [LARGE SCALE GENOMIC DNA]</scope>
</reference>
<dbReference type="GO" id="GO:0006508">
    <property type="term" value="P:proteolysis"/>
    <property type="evidence" value="ECO:0007669"/>
    <property type="project" value="UniProtKB-KW"/>
</dbReference>
<feature type="domain" description="MPN" evidence="7">
    <location>
        <begin position="247"/>
        <end position="368"/>
    </location>
</feature>
<keyword evidence="4" id="KW-0862">Zinc</keyword>
<evidence type="ECO:0000256" key="1">
    <source>
        <dbReference type="ARBA" id="ARBA00022670"/>
    </source>
</evidence>
<evidence type="ECO:0000256" key="3">
    <source>
        <dbReference type="ARBA" id="ARBA00022801"/>
    </source>
</evidence>
<evidence type="ECO:0000256" key="6">
    <source>
        <dbReference type="SAM" id="Coils"/>
    </source>
</evidence>
<dbReference type="PANTHER" id="PTHR30471">
    <property type="entry name" value="DNA REPAIR PROTEIN RADC"/>
    <property type="match status" value="1"/>
</dbReference>
<dbReference type="GO" id="GO:0046872">
    <property type="term" value="F:metal ion binding"/>
    <property type="evidence" value="ECO:0007669"/>
    <property type="project" value="UniProtKB-KW"/>
</dbReference>
<evidence type="ECO:0000313" key="9">
    <source>
        <dbReference type="Proteomes" id="UP000218615"/>
    </source>
</evidence>
<evidence type="ECO:0000256" key="5">
    <source>
        <dbReference type="ARBA" id="ARBA00023049"/>
    </source>
</evidence>
<dbReference type="OrthoDB" id="303892at2157"/>